<evidence type="ECO:0000256" key="2">
    <source>
        <dbReference type="SAM" id="Phobius"/>
    </source>
</evidence>
<feature type="region of interest" description="Disordered" evidence="1">
    <location>
        <begin position="251"/>
        <end position="293"/>
    </location>
</feature>
<name>A0A835YTJ5_9STRA</name>
<feature type="transmembrane region" description="Helical" evidence="2">
    <location>
        <begin position="139"/>
        <end position="157"/>
    </location>
</feature>
<evidence type="ECO:0000313" key="4">
    <source>
        <dbReference type="Proteomes" id="UP000664859"/>
    </source>
</evidence>
<keyword evidence="4" id="KW-1185">Reference proteome</keyword>
<evidence type="ECO:0000313" key="3">
    <source>
        <dbReference type="EMBL" id="KAG5181011.1"/>
    </source>
</evidence>
<accession>A0A835YTJ5</accession>
<dbReference type="Proteomes" id="UP000664859">
    <property type="component" value="Unassembled WGS sequence"/>
</dbReference>
<organism evidence="3 4">
    <name type="scientific">Tribonema minus</name>
    <dbReference type="NCBI Taxonomy" id="303371"/>
    <lineage>
        <taxon>Eukaryota</taxon>
        <taxon>Sar</taxon>
        <taxon>Stramenopiles</taxon>
        <taxon>Ochrophyta</taxon>
        <taxon>PX clade</taxon>
        <taxon>Xanthophyceae</taxon>
        <taxon>Tribonematales</taxon>
        <taxon>Tribonemataceae</taxon>
        <taxon>Tribonema</taxon>
    </lineage>
</organism>
<proteinExistence type="predicted"/>
<keyword evidence="2" id="KW-1133">Transmembrane helix</keyword>
<evidence type="ECO:0000256" key="1">
    <source>
        <dbReference type="SAM" id="MobiDB-lite"/>
    </source>
</evidence>
<keyword evidence="2" id="KW-0472">Membrane</keyword>
<feature type="transmembrane region" description="Helical" evidence="2">
    <location>
        <begin position="98"/>
        <end position="119"/>
    </location>
</feature>
<keyword evidence="2" id="KW-0812">Transmembrane</keyword>
<gene>
    <name evidence="3" type="ORF">JKP88DRAFT_279160</name>
</gene>
<comment type="caution">
    <text evidence="3">The sequence shown here is derived from an EMBL/GenBank/DDBJ whole genome shotgun (WGS) entry which is preliminary data.</text>
</comment>
<sequence>MCYSATASIVNWIFGTAGCALLMRRHGLAEGVFYLVVVQMQLVEFLLHANPTCGGANATASIAGMLINHLEPMALWAGVHADPSCGRPPRWLYSLMRLYTAAAVLYTLYALGVQCTVVTPVSAPHLDWTWNYSGPAHDLFYALFLVVVNSISAMCLADGAVRCALLTASYVASYAVYGATHSVGAMWCFAATAGPYLLLAYKWLAGGDAFRHPPRRLRSVAEVCAGIARGLRRRLSYRDVDFDREAMGAPGVLLSTGRPPSSGGGGSAGSASLRGGSSVTLAGSSRTGEPRSWRLYVSPPEVGTNALSVQYLSEVGEWETAQVFLTRT</sequence>
<feature type="compositionally biased region" description="Low complexity" evidence="1">
    <location>
        <begin position="269"/>
        <end position="278"/>
    </location>
</feature>
<dbReference type="EMBL" id="JAFCMP010000346">
    <property type="protein sequence ID" value="KAG5181011.1"/>
    <property type="molecule type" value="Genomic_DNA"/>
</dbReference>
<protein>
    <submittedName>
        <fullName evidence="3">Uncharacterized protein</fullName>
    </submittedName>
</protein>
<reference evidence="3" key="1">
    <citation type="submission" date="2021-02" db="EMBL/GenBank/DDBJ databases">
        <title>First Annotated Genome of the Yellow-green Alga Tribonema minus.</title>
        <authorList>
            <person name="Mahan K.M."/>
        </authorList>
    </citation>
    <scope>NUCLEOTIDE SEQUENCE</scope>
    <source>
        <strain evidence="3">UTEX B ZZ1240</strain>
    </source>
</reference>
<dbReference type="AlphaFoldDB" id="A0A835YTJ5"/>